<sequence length="608" mass="66118">MLNDDLDLQLSSLLSRAANERAPLHSHWIHIEALLAEALSATPGGKPRSASGGSPDLIQTRAGSPPLFIEIQILAGPRSLNNLNNRSQSLLAHAIQMRRSTRAEVTLAAVLLLAPGNEQVMDESARERATTRAMHTLLRNEKDNVGYDAILLGELQEDQLIWEFYKAGQPEASSPDHRPTSTTQAFQLLATFESEKPFLPPTADPISEQQQRFLLVADEWRSGRGGISTVNRELAAALASIGKEVTVLLPDASDEDIRSASAANVSLATAARPPGISDREALMLRPIFAEESWAPDVIVGHGRILGPYAATQQQQFFPSARRVHIVHTDAEQLEFAKETIGGSSRMTSADERRQLERELSMSADLVAGIGPLLSETISDDLLGNSLAPRVFTLVPGMNTTLDLSERPEPVKNKVLFIGRADDMKSKGIDIVAEALLQIVDQWPASKNHIPSLIIRGVPSDAANVVKRKLDEIFESRVTYHLRPYADDQDQLLADLSQARVLLMPSRHEGFGLAGLEAIAKGIPVLLSAESGLAQLITDCQINTVPSSIVSTRNTPSRLAVDAWAEAIRQVLDNPKEARARVIELRSSLAKIADWPQAAASLLTALDQK</sequence>
<dbReference type="SUPFAM" id="SSF53756">
    <property type="entry name" value="UDP-Glycosyltransferase/glycogen phosphorylase"/>
    <property type="match status" value="1"/>
</dbReference>
<keyword evidence="4" id="KW-1185">Reference proteome</keyword>
<evidence type="ECO:0000256" key="2">
    <source>
        <dbReference type="ARBA" id="ARBA00022679"/>
    </source>
</evidence>
<reference evidence="3 4" key="1">
    <citation type="submission" date="2019-06" db="EMBL/GenBank/DDBJ databases">
        <title>Sequencing the genomes of 1000 actinobacteria strains.</title>
        <authorList>
            <person name="Klenk H.-P."/>
        </authorList>
    </citation>
    <scope>NUCLEOTIDE SEQUENCE [LARGE SCALE GENOMIC DNA]</scope>
    <source>
        <strain evidence="3 4">DSM 8803</strain>
    </source>
</reference>
<dbReference type="Proteomes" id="UP000319094">
    <property type="component" value="Unassembled WGS sequence"/>
</dbReference>
<dbReference type="EMBL" id="VFON01000002">
    <property type="protein sequence ID" value="TQL40845.1"/>
    <property type="molecule type" value="Genomic_DNA"/>
</dbReference>
<dbReference type="PANTHER" id="PTHR12526:SF510">
    <property type="entry name" value="D-INOSITOL 3-PHOSPHATE GLYCOSYLTRANSFERASE"/>
    <property type="match status" value="1"/>
</dbReference>
<name>A0A542XYE5_9MICO</name>
<dbReference type="OrthoDB" id="9801609at2"/>
<dbReference type="GO" id="GO:0016757">
    <property type="term" value="F:glycosyltransferase activity"/>
    <property type="evidence" value="ECO:0007669"/>
    <property type="project" value="UniProtKB-KW"/>
</dbReference>
<organism evidence="3 4">
    <name type="scientific">Leucobacter komagatae</name>
    <dbReference type="NCBI Taxonomy" id="55969"/>
    <lineage>
        <taxon>Bacteria</taxon>
        <taxon>Bacillati</taxon>
        <taxon>Actinomycetota</taxon>
        <taxon>Actinomycetes</taxon>
        <taxon>Micrococcales</taxon>
        <taxon>Microbacteriaceae</taxon>
        <taxon>Leucobacter</taxon>
    </lineage>
</organism>
<evidence type="ECO:0000313" key="3">
    <source>
        <dbReference type="EMBL" id="TQL40845.1"/>
    </source>
</evidence>
<keyword evidence="1" id="KW-0328">Glycosyltransferase</keyword>
<gene>
    <name evidence="3" type="ORF">FB468_3370</name>
</gene>
<dbReference type="PANTHER" id="PTHR12526">
    <property type="entry name" value="GLYCOSYLTRANSFERASE"/>
    <property type="match status" value="1"/>
</dbReference>
<dbReference type="Gene3D" id="3.40.50.2000">
    <property type="entry name" value="Glycogen Phosphorylase B"/>
    <property type="match status" value="2"/>
</dbReference>
<proteinExistence type="predicted"/>
<evidence type="ECO:0000313" key="4">
    <source>
        <dbReference type="Proteomes" id="UP000319094"/>
    </source>
</evidence>
<comment type="caution">
    <text evidence="3">The sequence shown here is derived from an EMBL/GenBank/DDBJ whole genome shotgun (WGS) entry which is preliminary data.</text>
</comment>
<dbReference type="Pfam" id="PF20706">
    <property type="entry name" value="GT4-conflict"/>
    <property type="match status" value="1"/>
</dbReference>
<dbReference type="AlphaFoldDB" id="A0A542XYE5"/>
<dbReference type="CDD" id="cd03801">
    <property type="entry name" value="GT4_PimA-like"/>
    <property type="match status" value="1"/>
</dbReference>
<accession>A0A542XYE5</accession>
<dbReference type="RefSeq" id="WP_141888935.1">
    <property type="nucleotide sequence ID" value="NZ_BAAAUY010000018.1"/>
</dbReference>
<evidence type="ECO:0000256" key="1">
    <source>
        <dbReference type="ARBA" id="ARBA00022676"/>
    </source>
</evidence>
<keyword evidence="2 3" id="KW-0808">Transferase</keyword>
<protein>
    <submittedName>
        <fullName evidence="3">Glycosyltransferase involved in cell wall biosynthesis</fullName>
    </submittedName>
</protein>